<gene>
    <name evidence="2" type="ORF">E0702_06355</name>
</gene>
<name>A0ABY2D8S5_9GAMM</name>
<organism evidence="2 3">
    <name type="scientific">Halomonas marinisediminis</name>
    <dbReference type="NCBI Taxonomy" id="2546095"/>
    <lineage>
        <taxon>Bacteria</taxon>
        <taxon>Pseudomonadati</taxon>
        <taxon>Pseudomonadota</taxon>
        <taxon>Gammaproteobacteria</taxon>
        <taxon>Oceanospirillales</taxon>
        <taxon>Halomonadaceae</taxon>
        <taxon>Halomonas</taxon>
    </lineage>
</organism>
<feature type="domain" description="Cupin type-2" evidence="1">
    <location>
        <begin position="15"/>
        <end position="85"/>
    </location>
</feature>
<evidence type="ECO:0000313" key="2">
    <source>
        <dbReference type="EMBL" id="TDB03308.1"/>
    </source>
</evidence>
<reference evidence="2 3" key="1">
    <citation type="submission" date="2019-03" db="EMBL/GenBank/DDBJ databases">
        <title>Halomonas marinisediminis sp. nov., a moderately halophilic bacterium isolated from the Bohai Gulf.</title>
        <authorList>
            <person name="Ji X."/>
        </authorList>
    </citation>
    <scope>NUCLEOTIDE SEQUENCE [LARGE SCALE GENOMIC DNA]</scope>
    <source>
        <strain evidence="2 3">204</strain>
    </source>
</reference>
<dbReference type="Proteomes" id="UP000294823">
    <property type="component" value="Unassembled WGS sequence"/>
</dbReference>
<dbReference type="Pfam" id="PF07883">
    <property type="entry name" value="Cupin_2"/>
    <property type="match status" value="1"/>
</dbReference>
<sequence length="90" mass="10003">MFTKQINELGVIVTRWDFPPGGETGWHLHAHDYVVVPLSKGTLALEANDTKSYAALLPGESYVREAGVEHNVINDNDFPFSFVEIEVTSN</sequence>
<proteinExistence type="predicted"/>
<evidence type="ECO:0000313" key="3">
    <source>
        <dbReference type="Proteomes" id="UP000294823"/>
    </source>
</evidence>
<keyword evidence="3" id="KW-1185">Reference proteome</keyword>
<dbReference type="SUPFAM" id="SSF51182">
    <property type="entry name" value="RmlC-like cupins"/>
    <property type="match status" value="1"/>
</dbReference>
<dbReference type="EMBL" id="SLTR01000006">
    <property type="protein sequence ID" value="TDB03308.1"/>
    <property type="molecule type" value="Genomic_DNA"/>
</dbReference>
<dbReference type="InterPro" id="IPR014710">
    <property type="entry name" value="RmlC-like_jellyroll"/>
</dbReference>
<dbReference type="RefSeq" id="WP_132042240.1">
    <property type="nucleotide sequence ID" value="NZ_SLTR01000006.1"/>
</dbReference>
<protein>
    <submittedName>
        <fullName evidence="2">Cupin domain-containing protein</fullName>
    </submittedName>
</protein>
<dbReference type="InterPro" id="IPR011051">
    <property type="entry name" value="RmlC_Cupin_sf"/>
</dbReference>
<accession>A0ABY2D8S5</accession>
<dbReference type="Gene3D" id="2.60.120.10">
    <property type="entry name" value="Jelly Rolls"/>
    <property type="match status" value="1"/>
</dbReference>
<dbReference type="InterPro" id="IPR013096">
    <property type="entry name" value="Cupin_2"/>
</dbReference>
<evidence type="ECO:0000259" key="1">
    <source>
        <dbReference type="Pfam" id="PF07883"/>
    </source>
</evidence>
<comment type="caution">
    <text evidence="2">The sequence shown here is derived from an EMBL/GenBank/DDBJ whole genome shotgun (WGS) entry which is preliminary data.</text>
</comment>